<evidence type="ECO:0000259" key="1">
    <source>
        <dbReference type="PROSITE" id="PS51819"/>
    </source>
</evidence>
<sequence length="133" mass="14908">MERVTGIGGYFMRARDPEALSAWYQDMLGIDTTDGVWRQAAGPTVVAAFEDETDYFGSRPDGVDRQQTMLNFRVDDLDAMLEQLQAAEADVVDEIQEMEGIGRFGWVTDPEGNRIELWEPAPGAEFPETSEKL</sequence>
<dbReference type="SUPFAM" id="SSF54593">
    <property type="entry name" value="Glyoxalase/Bleomycin resistance protein/Dihydroxybiphenyl dioxygenase"/>
    <property type="match status" value="1"/>
</dbReference>
<evidence type="ECO:0000313" key="3">
    <source>
        <dbReference type="Proteomes" id="UP000595374"/>
    </source>
</evidence>
<dbReference type="EMBL" id="CP065989">
    <property type="protein sequence ID" value="QQB15081.1"/>
    <property type="molecule type" value="Genomic_DNA"/>
</dbReference>
<dbReference type="Pfam" id="PF18029">
    <property type="entry name" value="Glyoxalase_6"/>
    <property type="match status" value="1"/>
</dbReference>
<dbReference type="PANTHER" id="PTHR33993:SF5">
    <property type="entry name" value="GLYOXALASE"/>
    <property type="match status" value="1"/>
</dbReference>
<evidence type="ECO:0000313" key="2">
    <source>
        <dbReference type="EMBL" id="QQB15081.1"/>
    </source>
</evidence>
<accession>A0A7T4DK47</accession>
<dbReference type="InterPro" id="IPR041581">
    <property type="entry name" value="Glyoxalase_6"/>
</dbReference>
<dbReference type="PROSITE" id="PS51819">
    <property type="entry name" value="VOC"/>
    <property type="match status" value="1"/>
</dbReference>
<gene>
    <name evidence="2" type="ORF">I6H47_03715</name>
</gene>
<dbReference type="RefSeq" id="WP_198500105.1">
    <property type="nucleotide sequence ID" value="NZ_CP065989.1"/>
</dbReference>
<dbReference type="InterPro" id="IPR029068">
    <property type="entry name" value="Glyas_Bleomycin-R_OHBP_Dase"/>
</dbReference>
<organism evidence="2 3">
    <name type="scientific">Brevibacterium casei</name>
    <dbReference type="NCBI Taxonomy" id="33889"/>
    <lineage>
        <taxon>Bacteria</taxon>
        <taxon>Bacillati</taxon>
        <taxon>Actinomycetota</taxon>
        <taxon>Actinomycetes</taxon>
        <taxon>Micrococcales</taxon>
        <taxon>Brevibacteriaceae</taxon>
        <taxon>Brevibacterium</taxon>
    </lineage>
</organism>
<dbReference type="Proteomes" id="UP000595374">
    <property type="component" value="Chromosome"/>
</dbReference>
<protein>
    <submittedName>
        <fullName evidence="2">VOC family protein</fullName>
    </submittedName>
</protein>
<feature type="domain" description="VOC" evidence="1">
    <location>
        <begin position="6"/>
        <end position="120"/>
    </location>
</feature>
<dbReference type="AlphaFoldDB" id="A0A7T4DK47"/>
<dbReference type="PANTHER" id="PTHR33993">
    <property type="entry name" value="GLYOXALASE-RELATED"/>
    <property type="match status" value="1"/>
</dbReference>
<dbReference type="InterPro" id="IPR052164">
    <property type="entry name" value="Anthracycline_SecMetBiosynth"/>
</dbReference>
<name>A0A7T4DK47_9MICO</name>
<dbReference type="Gene3D" id="3.10.180.10">
    <property type="entry name" value="2,3-Dihydroxybiphenyl 1,2-Dioxygenase, domain 1"/>
    <property type="match status" value="1"/>
</dbReference>
<reference evidence="2 3" key="1">
    <citation type="submission" date="2020-12" db="EMBL/GenBank/DDBJ databases">
        <title>FDA dAtabase for Regulatory Grade micrObial Sequences (FDA-ARGOS): Supporting development and validation of Infectious Disease Dx tests.</title>
        <authorList>
            <person name="Sproer C."/>
            <person name="Gronow S."/>
            <person name="Severitt S."/>
            <person name="Schroder I."/>
            <person name="Tallon L."/>
            <person name="Sadzewicz L."/>
            <person name="Zhao X."/>
            <person name="Boylan J."/>
            <person name="Ott S."/>
            <person name="Bowen H."/>
            <person name="Vavikolanu K."/>
            <person name="Mehta A."/>
            <person name="Aluvathingal J."/>
            <person name="Nadendla S."/>
            <person name="Lowell S."/>
            <person name="Myers T."/>
            <person name="Yan Y."/>
            <person name="Sichtig H."/>
        </authorList>
    </citation>
    <scope>NUCLEOTIDE SEQUENCE [LARGE SCALE GENOMIC DNA]</scope>
    <source>
        <strain evidence="2 3">FDAARGOS_990</strain>
    </source>
</reference>
<dbReference type="InterPro" id="IPR037523">
    <property type="entry name" value="VOC_core"/>
</dbReference>
<proteinExistence type="predicted"/>